<keyword evidence="1" id="KW-1133">Transmembrane helix</keyword>
<protein>
    <submittedName>
        <fullName evidence="3">Phosphatase PAP2-related protein</fullName>
    </submittedName>
</protein>
<feature type="domain" description="Sphingomyelin synthase-like" evidence="2">
    <location>
        <begin position="148"/>
        <end position="209"/>
    </location>
</feature>
<feature type="transmembrane region" description="Helical" evidence="1">
    <location>
        <begin position="29"/>
        <end position="50"/>
    </location>
</feature>
<dbReference type="AlphaFoldDB" id="A0AAT9GGT7"/>
<dbReference type="InterPro" id="IPR025749">
    <property type="entry name" value="Sphingomyelin_synth-like_dom"/>
</dbReference>
<name>A0AAT9GGT7_9BACT</name>
<reference evidence="3" key="1">
    <citation type="submission" date="2024-02" db="EMBL/GenBank/DDBJ databases">
        <title>Sediminibacterium planktonica sp. nov. and Sediminibacterium longus sp. nov., isolated from surface lake and river water.</title>
        <authorList>
            <person name="Watanabe K."/>
            <person name="Takemine S."/>
            <person name="Ishii Y."/>
            <person name="Ogata Y."/>
            <person name="Shindo C."/>
            <person name="Suda W."/>
        </authorList>
    </citation>
    <scope>NUCLEOTIDE SEQUENCE</scope>
    <source>
        <strain evidence="3">KACHI17</strain>
    </source>
</reference>
<feature type="transmembrane region" description="Helical" evidence="1">
    <location>
        <begin position="62"/>
        <end position="88"/>
    </location>
</feature>
<feature type="transmembrane region" description="Helical" evidence="1">
    <location>
        <begin position="172"/>
        <end position="190"/>
    </location>
</feature>
<dbReference type="CDD" id="cd01610">
    <property type="entry name" value="PAP2_like"/>
    <property type="match status" value="1"/>
</dbReference>
<feature type="transmembrane region" description="Helical" evidence="1">
    <location>
        <begin position="149"/>
        <end position="165"/>
    </location>
</feature>
<sequence>MQKEMTGFTGVIGEWQDILSTNKTFRKKMISTVVILIIVVLSLPTFFNYIEQRKGAYLHDLILQHIPAADVSLLTFLIIWSMSGWVIIRCIQRPSFALLMLMSFTLLCLARMVSIVMVPLDPPDGLIKLNDPLTSLIYGGKDKFITKDLFFSGHTSNMFLMYLCLERKSDKRIALIASILVACLVLIQHVHYTVDVLFAFVFTYLIFRVAKLTATH</sequence>
<dbReference type="EMBL" id="AP029612">
    <property type="protein sequence ID" value="BFG69724.1"/>
    <property type="molecule type" value="Genomic_DNA"/>
</dbReference>
<keyword evidence="1" id="KW-0472">Membrane</keyword>
<accession>A0AAT9GGT7</accession>
<evidence type="ECO:0000313" key="3">
    <source>
        <dbReference type="EMBL" id="BFG69724.1"/>
    </source>
</evidence>
<evidence type="ECO:0000256" key="1">
    <source>
        <dbReference type="SAM" id="Phobius"/>
    </source>
</evidence>
<evidence type="ECO:0000259" key="2">
    <source>
        <dbReference type="Pfam" id="PF14360"/>
    </source>
</evidence>
<dbReference type="Gene3D" id="1.20.144.10">
    <property type="entry name" value="Phosphatidic acid phosphatase type 2/haloperoxidase"/>
    <property type="match status" value="1"/>
</dbReference>
<organism evidence="3">
    <name type="scientific">Sediminibacterium sp. KACHI17</name>
    <dbReference type="NCBI Taxonomy" id="1751071"/>
    <lineage>
        <taxon>Bacteria</taxon>
        <taxon>Pseudomonadati</taxon>
        <taxon>Bacteroidota</taxon>
        <taxon>Chitinophagia</taxon>
        <taxon>Chitinophagales</taxon>
        <taxon>Chitinophagaceae</taxon>
        <taxon>Sediminibacterium</taxon>
    </lineage>
</organism>
<proteinExistence type="predicted"/>
<dbReference type="RefSeq" id="WP_353550032.1">
    <property type="nucleotide sequence ID" value="NZ_AP029612.1"/>
</dbReference>
<gene>
    <name evidence="3" type="ORF">KACHI17_06050</name>
</gene>
<dbReference type="Pfam" id="PF14360">
    <property type="entry name" value="PAP2_C"/>
    <property type="match status" value="1"/>
</dbReference>
<keyword evidence="1" id="KW-0812">Transmembrane</keyword>
<feature type="transmembrane region" description="Helical" evidence="1">
    <location>
        <begin position="95"/>
        <end position="120"/>
    </location>
</feature>